<protein>
    <recommendedName>
        <fullName evidence="2">Autolysin</fullName>
    </recommendedName>
    <alternativeName>
        <fullName evidence="1">Cell wall hydrolase</fullName>
    </alternativeName>
</protein>
<feature type="domain" description="N-acetylmuramoyl-L-alanine amidase" evidence="3">
    <location>
        <begin position="29"/>
        <end position="161"/>
    </location>
</feature>
<keyword evidence="4" id="KW-0614">Plasmid</keyword>
<gene>
    <name evidence="4" type="ORF">pFR12_05</name>
</gene>
<dbReference type="CDD" id="cd06583">
    <property type="entry name" value="PGRP"/>
    <property type="match status" value="1"/>
</dbReference>
<accession>B0FXR5</accession>
<evidence type="ECO:0000259" key="3">
    <source>
        <dbReference type="Pfam" id="PF01510"/>
    </source>
</evidence>
<sequence>MSNWAYGILFNNSDEFIKWLQNIRITANIPSVHIHHTWSPNYSDFNGNNHRYLQDEMKKFHLNHNFSDIAQHITIFPDGKIITGRNINKTPASAIGCNGNSSKHPFMLEMLGNFDIGFDKIKDQQLNSAIKITRYFYQKGAFVFFHRECLINGKPPKTCPGTSIDKNWFVHLVQSGS</sequence>
<dbReference type="SUPFAM" id="SSF55846">
    <property type="entry name" value="N-acetylmuramoyl-L-alanine amidase-like"/>
    <property type="match status" value="1"/>
</dbReference>
<dbReference type="InterPro" id="IPR002502">
    <property type="entry name" value="Amidase_domain"/>
</dbReference>
<proteinExistence type="predicted"/>
<reference evidence="4" key="1">
    <citation type="journal article" date="2009" name="Plasmid">
        <title>Complete sequence of three plasmids from Bacillus thuringiensis INTA-FR7-4 environmental isolate and comparison with related plasmids from the Bacillus cereus group.</title>
        <authorList>
            <person name="Amadio A.F."/>
            <person name="Benintende G.B."/>
            <person name="Zandomeni R.O."/>
        </authorList>
    </citation>
    <scope>NUCLEOTIDE SEQUENCE</scope>
    <source>
        <strain evidence="4">INTA-FR7-4</strain>
        <plasmid evidence="4">pFR12</plasmid>
    </source>
</reference>
<dbReference type="Gene3D" id="3.40.80.10">
    <property type="entry name" value="Peptidoglycan recognition protein-like"/>
    <property type="match status" value="1"/>
</dbReference>
<dbReference type="EMBL" id="EU362917">
    <property type="protein sequence ID" value="ABY68464.1"/>
    <property type="molecule type" value="Genomic_DNA"/>
</dbReference>
<dbReference type="GO" id="GO:0009253">
    <property type="term" value="P:peptidoglycan catabolic process"/>
    <property type="evidence" value="ECO:0007669"/>
    <property type="project" value="InterPro"/>
</dbReference>
<dbReference type="Pfam" id="PF01510">
    <property type="entry name" value="Amidase_2"/>
    <property type="match status" value="1"/>
</dbReference>
<dbReference type="AlphaFoldDB" id="B0FXR5"/>
<evidence type="ECO:0000256" key="2">
    <source>
        <dbReference type="ARBA" id="ARBA00032390"/>
    </source>
</evidence>
<geneLocation type="plasmid" evidence="4">
    <name>pFR12</name>
</geneLocation>
<evidence type="ECO:0000256" key="1">
    <source>
        <dbReference type="ARBA" id="ARBA00030881"/>
    </source>
</evidence>
<name>B0FXR5_BACTU</name>
<organism evidence="4">
    <name type="scientific">Bacillus thuringiensis</name>
    <dbReference type="NCBI Taxonomy" id="1428"/>
    <lineage>
        <taxon>Bacteria</taxon>
        <taxon>Bacillati</taxon>
        <taxon>Bacillota</taxon>
        <taxon>Bacilli</taxon>
        <taxon>Bacillales</taxon>
        <taxon>Bacillaceae</taxon>
        <taxon>Bacillus</taxon>
        <taxon>Bacillus cereus group</taxon>
    </lineage>
</organism>
<dbReference type="GO" id="GO:0008745">
    <property type="term" value="F:N-acetylmuramoyl-L-alanine amidase activity"/>
    <property type="evidence" value="ECO:0007669"/>
    <property type="project" value="InterPro"/>
</dbReference>
<evidence type="ECO:0000313" key="4">
    <source>
        <dbReference type="EMBL" id="ABY68464.1"/>
    </source>
</evidence>
<dbReference type="RefSeq" id="WP_012263679.1">
    <property type="nucleotide sequence ID" value="NC_010281.1"/>
</dbReference>
<dbReference type="InterPro" id="IPR036505">
    <property type="entry name" value="Amidase/PGRP_sf"/>
</dbReference>